<dbReference type="NCBIfam" id="NF033493">
    <property type="entry name" value="MetS_like_NSS"/>
    <property type="match status" value="1"/>
</dbReference>
<protein>
    <recommendedName>
        <fullName evidence="4">Methionine/alanine import family NSS transporter small subunit</fullName>
    </recommendedName>
</protein>
<keyword evidence="1" id="KW-0472">Membrane</keyword>
<evidence type="ECO:0008006" key="4">
    <source>
        <dbReference type="Google" id="ProtNLM"/>
    </source>
</evidence>
<accession>A0A852VUX8</accession>
<name>A0A852VUX8_9MICO</name>
<sequence>MTTGAIIMMIVAMLIIWGGLAAAIANLMARGDVDPDDVRTAEMHRDL</sequence>
<dbReference type="AlphaFoldDB" id="A0A852VUX8"/>
<comment type="caution">
    <text evidence="2">The sequence shown here is derived from an EMBL/GenBank/DDBJ whole genome shotgun (WGS) entry which is preliminary data.</text>
</comment>
<evidence type="ECO:0000313" key="2">
    <source>
        <dbReference type="EMBL" id="NYF97361.1"/>
    </source>
</evidence>
<evidence type="ECO:0000313" key="3">
    <source>
        <dbReference type="Proteomes" id="UP000554054"/>
    </source>
</evidence>
<gene>
    <name evidence="2" type="ORF">BJY20_000753</name>
</gene>
<dbReference type="Proteomes" id="UP000554054">
    <property type="component" value="Unassembled WGS sequence"/>
</dbReference>
<keyword evidence="3" id="KW-1185">Reference proteome</keyword>
<dbReference type="RefSeq" id="WP_185990307.1">
    <property type="nucleotide sequence ID" value="NZ_JACCAE010000001.1"/>
</dbReference>
<dbReference type="InterPro" id="IPR031596">
    <property type="entry name" value="MaAIMP_sms"/>
</dbReference>
<organism evidence="2 3">
    <name type="scientific">Janibacter cremeus</name>
    <dbReference type="NCBI Taxonomy" id="1285192"/>
    <lineage>
        <taxon>Bacteria</taxon>
        <taxon>Bacillati</taxon>
        <taxon>Actinomycetota</taxon>
        <taxon>Actinomycetes</taxon>
        <taxon>Micrococcales</taxon>
        <taxon>Intrasporangiaceae</taxon>
        <taxon>Janibacter</taxon>
    </lineage>
</organism>
<evidence type="ECO:0000256" key="1">
    <source>
        <dbReference type="SAM" id="Phobius"/>
    </source>
</evidence>
<keyword evidence="1" id="KW-1133">Transmembrane helix</keyword>
<reference evidence="2 3" key="1">
    <citation type="submission" date="2020-07" db="EMBL/GenBank/DDBJ databases">
        <title>Sequencing the genomes of 1000 actinobacteria strains.</title>
        <authorList>
            <person name="Klenk H.-P."/>
        </authorList>
    </citation>
    <scope>NUCLEOTIDE SEQUENCE [LARGE SCALE GENOMIC DNA]</scope>
    <source>
        <strain evidence="2 3">DSM 26154</strain>
    </source>
</reference>
<dbReference type="EMBL" id="JACCAE010000001">
    <property type="protein sequence ID" value="NYF97361.1"/>
    <property type="molecule type" value="Genomic_DNA"/>
</dbReference>
<feature type="transmembrane region" description="Helical" evidence="1">
    <location>
        <begin position="6"/>
        <end position="29"/>
    </location>
</feature>
<keyword evidence="1" id="KW-0812">Transmembrane</keyword>
<dbReference type="Pfam" id="PF16951">
    <property type="entry name" value="MaAIMP_sms"/>
    <property type="match status" value="1"/>
</dbReference>
<proteinExistence type="predicted"/>